<evidence type="ECO:0000313" key="3">
    <source>
        <dbReference type="Proteomes" id="UP000001887"/>
    </source>
</evidence>
<sequence>MNVTYRCPHCDQLAQASFTAESSEIVCTACNHRLQVPEGSCTNEQVTRCLVCPSQELYIRKNFPQGLGVTIVALGIIGSTIAWYYHYRFVAYGFLFGTALIDLLLYLFVGNLLQCYRCQAQYRGVPGLENHEPFNLETHERYRQQAIRLAEAERAQAASKAASGSSTPAS</sequence>
<dbReference type="Proteomes" id="UP000001887">
    <property type="component" value="Chromosome"/>
</dbReference>
<keyword evidence="1" id="KW-0472">Membrane</keyword>
<feature type="transmembrane region" description="Helical" evidence="1">
    <location>
        <begin position="91"/>
        <end position="113"/>
    </location>
</feature>
<dbReference type="eggNOG" id="ENOG5033605">
    <property type="taxonomic scope" value="Bacteria"/>
</dbReference>
<evidence type="ECO:0000256" key="1">
    <source>
        <dbReference type="SAM" id="Phobius"/>
    </source>
</evidence>
<reference evidence="2 3" key="1">
    <citation type="journal article" date="2009" name="Stand. Genomic Sci.">
        <title>Complete genome sequence of Pirellula staleyi type strain (ATCC 27377).</title>
        <authorList>
            <person name="Clum A."/>
            <person name="Tindall B.J."/>
            <person name="Sikorski J."/>
            <person name="Ivanova N."/>
            <person name="Mavrommatis K."/>
            <person name="Lucas S."/>
            <person name="Glavina del Rio T."/>
            <person name="Nolan M."/>
            <person name="Chen F."/>
            <person name="Tice H."/>
            <person name="Pitluck S."/>
            <person name="Cheng J.F."/>
            <person name="Chertkov O."/>
            <person name="Brettin T."/>
            <person name="Han C."/>
            <person name="Detter J.C."/>
            <person name="Kuske C."/>
            <person name="Bruce D."/>
            <person name="Goodwin L."/>
            <person name="Ovchinikova G."/>
            <person name="Pati A."/>
            <person name="Mikhailova N."/>
            <person name="Chen A."/>
            <person name="Palaniappan K."/>
            <person name="Land M."/>
            <person name="Hauser L."/>
            <person name="Chang Y.J."/>
            <person name="Jeffries C.D."/>
            <person name="Chain P."/>
            <person name="Rohde M."/>
            <person name="Goker M."/>
            <person name="Bristow J."/>
            <person name="Eisen J.A."/>
            <person name="Markowitz V."/>
            <person name="Hugenholtz P."/>
            <person name="Kyrpides N.C."/>
            <person name="Klenk H.P."/>
            <person name="Lapidus A."/>
        </authorList>
    </citation>
    <scope>NUCLEOTIDE SEQUENCE [LARGE SCALE GENOMIC DNA]</scope>
    <source>
        <strain evidence="3">ATCC 27377 / DSM 6068 / ICPB 4128</strain>
    </source>
</reference>
<keyword evidence="3" id="KW-1185">Reference proteome</keyword>
<feature type="transmembrane region" description="Helical" evidence="1">
    <location>
        <begin position="66"/>
        <end position="85"/>
    </location>
</feature>
<dbReference type="HOGENOM" id="CLU_1569242_0_0_0"/>
<name>D2R3Q7_PIRSD</name>
<dbReference type="AlphaFoldDB" id="D2R3Q7"/>
<evidence type="ECO:0000313" key="2">
    <source>
        <dbReference type="EMBL" id="ADB17011.1"/>
    </source>
</evidence>
<proteinExistence type="predicted"/>
<keyword evidence="1" id="KW-0812">Transmembrane</keyword>
<gene>
    <name evidence="2" type="ordered locus">Psta_2341</name>
</gene>
<dbReference type="OrthoDB" id="5292742at2"/>
<accession>D2R3Q7</accession>
<dbReference type="EMBL" id="CP001848">
    <property type="protein sequence ID" value="ADB17011.1"/>
    <property type="molecule type" value="Genomic_DNA"/>
</dbReference>
<dbReference type="KEGG" id="psl:Psta_2341"/>
<keyword evidence="1" id="KW-1133">Transmembrane helix</keyword>
<organism evidence="2 3">
    <name type="scientific">Pirellula staleyi (strain ATCC 27377 / DSM 6068 / ICPB 4128)</name>
    <name type="common">Pirella staleyi</name>
    <dbReference type="NCBI Taxonomy" id="530564"/>
    <lineage>
        <taxon>Bacteria</taxon>
        <taxon>Pseudomonadati</taxon>
        <taxon>Planctomycetota</taxon>
        <taxon>Planctomycetia</taxon>
        <taxon>Pirellulales</taxon>
        <taxon>Pirellulaceae</taxon>
        <taxon>Pirellula</taxon>
    </lineage>
</organism>
<dbReference type="STRING" id="530564.Psta_2341"/>
<protein>
    <submittedName>
        <fullName evidence="2">Uncharacterized protein</fullName>
    </submittedName>
</protein>